<dbReference type="Proteomes" id="UP000186817">
    <property type="component" value="Unassembled WGS sequence"/>
</dbReference>
<protein>
    <submittedName>
        <fullName evidence="3">D-beta-hydroxybutyrate dehydrogenase, mitochondrial</fullName>
    </submittedName>
</protein>
<feature type="signal peptide" evidence="2">
    <location>
        <begin position="1"/>
        <end position="21"/>
    </location>
</feature>
<dbReference type="InterPro" id="IPR036291">
    <property type="entry name" value="NAD(P)-bd_dom_sf"/>
</dbReference>
<dbReference type="PANTHER" id="PTHR43313">
    <property type="entry name" value="SHORT-CHAIN DEHYDROGENASE/REDUCTASE FAMILY 9C"/>
    <property type="match status" value="1"/>
</dbReference>
<feature type="region of interest" description="Disordered" evidence="1">
    <location>
        <begin position="209"/>
        <end position="229"/>
    </location>
</feature>
<dbReference type="OrthoDB" id="431895at2759"/>
<dbReference type="Gene3D" id="3.40.50.720">
    <property type="entry name" value="NAD(P)-binding Rossmann-like Domain"/>
    <property type="match status" value="1"/>
</dbReference>
<accession>A0A1Q9DWG6</accession>
<evidence type="ECO:0000313" key="3">
    <source>
        <dbReference type="EMBL" id="OLP99515.1"/>
    </source>
</evidence>
<dbReference type="GO" id="GO:0008202">
    <property type="term" value="P:steroid metabolic process"/>
    <property type="evidence" value="ECO:0007669"/>
    <property type="project" value="TreeGrafter"/>
</dbReference>
<organism evidence="3 4">
    <name type="scientific">Symbiodinium microadriaticum</name>
    <name type="common">Dinoflagellate</name>
    <name type="synonym">Zooxanthella microadriatica</name>
    <dbReference type="NCBI Taxonomy" id="2951"/>
    <lineage>
        <taxon>Eukaryota</taxon>
        <taxon>Sar</taxon>
        <taxon>Alveolata</taxon>
        <taxon>Dinophyceae</taxon>
        <taxon>Suessiales</taxon>
        <taxon>Symbiodiniaceae</taxon>
        <taxon>Symbiodinium</taxon>
    </lineage>
</organism>
<dbReference type="SUPFAM" id="SSF51735">
    <property type="entry name" value="NAD(P)-binding Rossmann-fold domains"/>
    <property type="match status" value="1"/>
</dbReference>
<dbReference type="AlphaFoldDB" id="A0A1Q9DWG6"/>
<gene>
    <name evidence="3" type="primary">BDH1</name>
    <name evidence="3" type="ORF">AK812_SmicGene17903</name>
</gene>
<proteinExistence type="predicted"/>
<sequence>MRCAWLAVPVLLLAGIHPCLHALLAKRFPVAPGAVLVTGASSGIGLHAAVALSSEVLVFAGVRSAQDADRLKQSYPMLQPVVLDVTNMEQVHTARDEIAAVLDAKGLKLVGVVNNAGVSRHLIFEYEKLEVKLKSWQTTAKSLGKKEDAYGKMDNAFAAINEAEAYDLCGAHPGDFSVGKKRGCVWKDGHCMCENGGYYAKSSGKCWPPAPSTQSPTSAPQPPSPPGSGGPNIFDLMVSWFPGPHWMVGIMDLFLGCCVCAVFPCTRQQARRLLPPRRPRMLEHAHQAMLTHEGHDGHVEVVRQQCHLQNEPPEAV</sequence>
<comment type="caution">
    <text evidence="3">The sequence shown here is derived from an EMBL/GenBank/DDBJ whole genome shotgun (WGS) entry which is preliminary data.</text>
</comment>
<dbReference type="EMBL" id="LSRX01000358">
    <property type="protein sequence ID" value="OLP99515.1"/>
    <property type="molecule type" value="Genomic_DNA"/>
</dbReference>
<dbReference type="GO" id="GO:0016491">
    <property type="term" value="F:oxidoreductase activity"/>
    <property type="evidence" value="ECO:0007669"/>
    <property type="project" value="TreeGrafter"/>
</dbReference>
<dbReference type="Pfam" id="PF00106">
    <property type="entry name" value="adh_short"/>
    <property type="match status" value="1"/>
</dbReference>
<feature type="chain" id="PRO_5012073537" evidence="2">
    <location>
        <begin position="22"/>
        <end position="316"/>
    </location>
</feature>
<evidence type="ECO:0000256" key="1">
    <source>
        <dbReference type="SAM" id="MobiDB-lite"/>
    </source>
</evidence>
<keyword evidence="4" id="KW-1185">Reference proteome</keyword>
<reference evidence="3 4" key="1">
    <citation type="submission" date="2016-02" db="EMBL/GenBank/DDBJ databases">
        <title>Genome analysis of coral dinoflagellate symbionts highlights evolutionary adaptations to a symbiotic lifestyle.</title>
        <authorList>
            <person name="Aranda M."/>
            <person name="Li Y."/>
            <person name="Liew Y.J."/>
            <person name="Baumgarten S."/>
            <person name="Simakov O."/>
            <person name="Wilson M."/>
            <person name="Piel J."/>
            <person name="Ashoor H."/>
            <person name="Bougouffa S."/>
            <person name="Bajic V.B."/>
            <person name="Ryu T."/>
            <person name="Ravasi T."/>
            <person name="Bayer T."/>
            <person name="Micklem G."/>
            <person name="Kim H."/>
            <person name="Bhak J."/>
            <person name="Lajeunesse T.C."/>
            <person name="Voolstra C.R."/>
        </authorList>
    </citation>
    <scope>NUCLEOTIDE SEQUENCE [LARGE SCALE GENOMIC DNA]</scope>
    <source>
        <strain evidence="3 4">CCMP2467</strain>
    </source>
</reference>
<feature type="compositionally biased region" description="Pro residues" evidence="1">
    <location>
        <begin position="219"/>
        <end position="228"/>
    </location>
</feature>
<name>A0A1Q9DWG6_SYMMI</name>
<dbReference type="InterPro" id="IPR002347">
    <property type="entry name" value="SDR_fam"/>
</dbReference>
<keyword evidence="2" id="KW-0732">Signal</keyword>
<evidence type="ECO:0000313" key="4">
    <source>
        <dbReference type="Proteomes" id="UP000186817"/>
    </source>
</evidence>
<dbReference type="PANTHER" id="PTHR43313:SF1">
    <property type="entry name" value="3BETA-HYDROXYSTEROID DEHYDROGENASE DHS-16"/>
    <property type="match status" value="1"/>
</dbReference>
<evidence type="ECO:0000256" key="2">
    <source>
        <dbReference type="SAM" id="SignalP"/>
    </source>
</evidence>